<dbReference type="EMBL" id="JAROCA020000003">
    <property type="protein sequence ID" value="MDY0407014.1"/>
    <property type="molecule type" value="Genomic_DNA"/>
</dbReference>
<sequence length="129" mass="15191">MAKIILFDGVCNLCEFSVQFIIKRDPKGCFRFASLQSEPGEKLKRQYSIPDDMQSVVLIEDGNYYTQSTAALKICRQLRGFWKLLYALIIIPKPIRNLCYRFIADHRYQWFGKKQSCMLPTPELKKRFL</sequence>
<evidence type="ECO:0000313" key="1">
    <source>
        <dbReference type="EMBL" id="MDY0407014.1"/>
    </source>
</evidence>
<dbReference type="PANTHER" id="PTHR33639">
    <property type="entry name" value="THIOL-DISULFIDE OXIDOREDUCTASE DCC"/>
    <property type="match status" value="1"/>
</dbReference>
<dbReference type="PANTHER" id="PTHR33639:SF2">
    <property type="entry name" value="DUF393 DOMAIN-CONTAINING PROTEIN"/>
    <property type="match status" value="1"/>
</dbReference>
<evidence type="ECO:0000313" key="2">
    <source>
        <dbReference type="Proteomes" id="UP001228376"/>
    </source>
</evidence>
<name>A0ABU5CKX7_9BACI</name>
<reference evidence="1 2" key="1">
    <citation type="submission" date="2023-10" db="EMBL/GenBank/DDBJ databases">
        <title>179-bfca-hs.</title>
        <authorList>
            <person name="Miliotis G."/>
            <person name="Sengupta P."/>
            <person name="Hameed A."/>
            <person name="Chuvochina M."/>
            <person name="Mcdonagh F."/>
            <person name="Simpson A.C."/>
            <person name="Singh N.K."/>
            <person name="Rekha P.D."/>
            <person name="Raman K."/>
            <person name="Hugenholtz P."/>
            <person name="Venkateswaran K."/>
        </authorList>
    </citation>
    <scope>NUCLEOTIDE SEQUENCE [LARGE SCALE GENOMIC DNA]</scope>
    <source>
        <strain evidence="1 2">179-BFC-A-HS</strain>
    </source>
</reference>
<comment type="caution">
    <text evidence="1">The sequence shown here is derived from an EMBL/GenBank/DDBJ whole genome shotgun (WGS) entry which is preliminary data.</text>
</comment>
<dbReference type="InterPro" id="IPR052927">
    <property type="entry name" value="DCC_oxidoreductase"/>
</dbReference>
<accession>A0ABU5CKX7</accession>
<dbReference type="InterPro" id="IPR007263">
    <property type="entry name" value="DCC1-like"/>
</dbReference>
<protein>
    <submittedName>
        <fullName evidence="1">Thiol-disulfide oxidoreductase DCC family protein</fullName>
    </submittedName>
</protein>
<keyword evidence="2" id="KW-1185">Reference proteome</keyword>
<dbReference type="Proteomes" id="UP001228376">
    <property type="component" value="Unassembled WGS sequence"/>
</dbReference>
<gene>
    <name evidence="1" type="ORF">P5G51_018200</name>
</gene>
<proteinExistence type="predicted"/>
<dbReference type="Pfam" id="PF04134">
    <property type="entry name" value="DCC1-like"/>
    <property type="match status" value="1"/>
</dbReference>
<dbReference type="RefSeq" id="WP_306066800.1">
    <property type="nucleotide sequence ID" value="NZ_JAROCA020000003.1"/>
</dbReference>
<organism evidence="1 2">
    <name type="scientific">Tigheibacillus jepli</name>
    <dbReference type="NCBI Taxonomy" id="3035914"/>
    <lineage>
        <taxon>Bacteria</taxon>
        <taxon>Bacillati</taxon>
        <taxon>Bacillota</taxon>
        <taxon>Bacilli</taxon>
        <taxon>Bacillales</taxon>
        <taxon>Bacillaceae</taxon>
        <taxon>Tigheibacillus</taxon>
    </lineage>
</organism>